<evidence type="ECO:0000256" key="4">
    <source>
        <dbReference type="ARBA" id="ARBA00023136"/>
    </source>
</evidence>
<dbReference type="Gene3D" id="2.30.30.60">
    <property type="match status" value="1"/>
</dbReference>
<dbReference type="GO" id="GO:0008381">
    <property type="term" value="F:mechanosensitive monoatomic ion channel activity"/>
    <property type="evidence" value="ECO:0007669"/>
    <property type="project" value="UniProtKB-ARBA"/>
</dbReference>
<accession>A0A1I0F411</accession>
<dbReference type="RefSeq" id="WP_090660904.1">
    <property type="nucleotide sequence ID" value="NZ_FOIA01000033.1"/>
</dbReference>
<keyword evidence="3 5" id="KW-1133">Transmembrane helix</keyword>
<dbReference type="AlphaFoldDB" id="A0A1I0F411"/>
<dbReference type="Pfam" id="PF00924">
    <property type="entry name" value="MS_channel_2nd"/>
    <property type="match status" value="1"/>
</dbReference>
<name>A0A1I0F411_9PROT</name>
<keyword evidence="8" id="KW-1185">Reference proteome</keyword>
<feature type="transmembrane region" description="Helical" evidence="5">
    <location>
        <begin position="70"/>
        <end position="88"/>
    </location>
</feature>
<dbReference type="InterPro" id="IPR023408">
    <property type="entry name" value="MscS_beta-dom_sf"/>
</dbReference>
<dbReference type="InterPro" id="IPR010920">
    <property type="entry name" value="LSM_dom_sf"/>
</dbReference>
<evidence type="ECO:0000256" key="5">
    <source>
        <dbReference type="SAM" id="Phobius"/>
    </source>
</evidence>
<dbReference type="PANTHER" id="PTHR30566">
    <property type="entry name" value="YNAI-RELATED MECHANOSENSITIVE ION CHANNEL"/>
    <property type="match status" value="1"/>
</dbReference>
<dbReference type="EMBL" id="FOIA01000033">
    <property type="protein sequence ID" value="SET52555.1"/>
    <property type="molecule type" value="Genomic_DNA"/>
</dbReference>
<organism evidence="7 8">
    <name type="scientific">Nitrosomonas marina</name>
    <dbReference type="NCBI Taxonomy" id="917"/>
    <lineage>
        <taxon>Bacteria</taxon>
        <taxon>Pseudomonadati</taxon>
        <taxon>Pseudomonadota</taxon>
        <taxon>Betaproteobacteria</taxon>
        <taxon>Nitrosomonadales</taxon>
        <taxon>Nitrosomonadaceae</taxon>
        <taxon>Nitrosomonas</taxon>
    </lineage>
</organism>
<comment type="subcellular location">
    <subcellularLocation>
        <location evidence="1">Membrane</location>
    </subcellularLocation>
</comment>
<dbReference type="OrthoDB" id="9780668at2"/>
<sequence length="295" mass="33343">MDDLFAMLIDPFVGIYVALIIVIQYIAYYWNAYQKKQISKRRRLLGLGDQILVNQAQRLVELKKEASNQALVLLLPIIVLPIVLWLISTRMEDYSPEKGLLLTFFIFALWLLFNGTDIARAALGGIAFRTITAFSESFQVGDRVTLRGHSGKVLEIGIFYVKLQTADDDLVCIPTSSLWSENLLSANAGERASLCVIPFYFSTRIDAQQLQMAEDAIWGSMQGSTYLDPEKPIQIYLSQERDCIKLTAKSYVASTYNEPLYKSDVTHAFLQFARAKHIPLATPYLIEDGKQREAP</sequence>
<dbReference type="SUPFAM" id="SSF50182">
    <property type="entry name" value="Sm-like ribonucleoproteins"/>
    <property type="match status" value="1"/>
</dbReference>
<evidence type="ECO:0000256" key="3">
    <source>
        <dbReference type="ARBA" id="ARBA00022989"/>
    </source>
</evidence>
<proteinExistence type="predicted"/>
<gene>
    <name evidence="7" type="ORF">SAMN05216326_13314</name>
</gene>
<dbReference type="GO" id="GO:0016020">
    <property type="term" value="C:membrane"/>
    <property type="evidence" value="ECO:0007669"/>
    <property type="project" value="UniProtKB-SubCell"/>
</dbReference>
<dbReference type="Proteomes" id="UP000199345">
    <property type="component" value="Unassembled WGS sequence"/>
</dbReference>
<evidence type="ECO:0000259" key="6">
    <source>
        <dbReference type="Pfam" id="PF00924"/>
    </source>
</evidence>
<feature type="transmembrane region" description="Helical" evidence="5">
    <location>
        <begin position="100"/>
        <end position="119"/>
    </location>
</feature>
<dbReference type="PANTHER" id="PTHR30566:SF25">
    <property type="entry name" value="INNER MEMBRANE PROTEIN"/>
    <property type="match status" value="1"/>
</dbReference>
<feature type="transmembrane region" description="Helical" evidence="5">
    <location>
        <begin position="12"/>
        <end position="33"/>
    </location>
</feature>
<feature type="domain" description="Mechanosensitive ion channel MscS" evidence="6">
    <location>
        <begin position="131"/>
        <end position="182"/>
    </location>
</feature>
<keyword evidence="2 5" id="KW-0812">Transmembrane</keyword>
<evidence type="ECO:0000313" key="8">
    <source>
        <dbReference type="Proteomes" id="UP000199345"/>
    </source>
</evidence>
<dbReference type="InterPro" id="IPR006685">
    <property type="entry name" value="MscS_channel_2nd"/>
</dbReference>
<evidence type="ECO:0000313" key="7">
    <source>
        <dbReference type="EMBL" id="SET52555.1"/>
    </source>
</evidence>
<protein>
    <submittedName>
        <fullName evidence="7">Small-conductance mechanosensitive channel</fullName>
    </submittedName>
</protein>
<evidence type="ECO:0000256" key="1">
    <source>
        <dbReference type="ARBA" id="ARBA00004370"/>
    </source>
</evidence>
<evidence type="ECO:0000256" key="2">
    <source>
        <dbReference type="ARBA" id="ARBA00022692"/>
    </source>
</evidence>
<reference evidence="8" key="1">
    <citation type="submission" date="2016-10" db="EMBL/GenBank/DDBJ databases">
        <authorList>
            <person name="Varghese N."/>
            <person name="Submissions S."/>
        </authorList>
    </citation>
    <scope>NUCLEOTIDE SEQUENCE [LARGE SCALE GENOMIC DNA]</scope>
    <source>
        <strain evidence="8">Nm71</strain>
    </source>
</reference>
<keyword evidence="4 5" id="KW-0472">Membrane</keyword>